<reference evidence="1 2" key="1">
    <citation type="submission" date="2015-02" db="EMBL/GenBank/DDBJ databases">
        <title>Draft genome sequences of ten Microbacterium spp. with emphasis on heavy metal contaminated environments.</title>
        <authorList>
            <person name="Corretto E."/>
        </authorList>
    </citation>
    <scope>NUCLEOTIDE SEQUENCE [LARGE SCALE GENOMIC DNA]</scope>
    <source>
        <strain evidence="1 2">BEL163</strain>
    </source>
</reference>
<evidence type="ECO:0000313" key="1">
    <source>
        <dbReference type="EMBL" id="KJL24989.1"/>
    </source>
</evidence>
<name>A0A0F0KWY9_9MICO</name>
<dbReference type="InterPro" id="IPR046196">
    <property type="entry name" value="DUF6228"/>
</dbReference>
<evidence type="ECO:0000313" key="2">
    <source>
        <dbReference type="Proteomes" id="UP000033725"/>
    </source>
</evidence>
<dbReference type="Pfam" id="PF19739">
    <property type="entry name" value="DUF6228"/>
    <property type="match status" value="1"/>
</dbReference>
<dbReference type="Proteomes" id="UP000033725">
    <property type="component" value="Unassembled WGS sequence"/>
</dbReference>
<dbReference type="PATRIC" id="fig|82380.10.peg.807"/>
<organism evidence="1 2">
    <name type="scientific">Microbacterium oxydans</name>
    <dbReference type="NCBI Taxonomy" id="82380"/>
    <lineage>
        <taxon>Bacteria</taxon>
        <taxon>Bacillati</taxon>
        <taxon>Actinomycetota</taxon>
        <taxon>Actinomycetes</taxon>
        <taxon>Micrococcales</taxon>
        <taxon>Microbacteriaceae</taxon>
        <taxon>Microbacterium</taxon>
    </lineage>
</organism>
<protein>
    <submittedName>
        <fullName evidence="1">Uncharacterized protein</fullName>
    </submittedName>
</protein>
<sequence length="148" mass="16773">MVLDDALQAVGIGDADMSLEFSDPQFSETGDLRYLQARLHGKRLEAQVTFYVWDIAELVRYFRSLDQDWRGWLGERQYASVEEDLVLSARHVGRIELSVTLTGEAARDISTRVGWTAQAVVGVEPGEELSRFVRDLDRLVTRAIFPRG</sequence>
<gene>
    <name evidence="1" type="ORF">RN51_00809</name>
</gene>
<dbReference type="EMBL" id="JYIV01000018">
    <property type="protein sequence ID" value="KJL24989.1"/>
    <property type="molecule type" value="Genomic_DNA"/>
</dbReference>
<accession>A0A0F0KWY9</accession>
<comment type="caution">
    <text evidence="1">The sequence shown here is derived from an EMBL/GenBank/DDBJ whole genome shotgun (WGS) entry which is preliminary data.</text>
</comment>
<dbReference type="AlphaFoldDB" id="A0A0F0KWY9"/>
<proteinExistence type="predicted"/>